<dbReference type="EMBL" id="JAHQIW010003230">
    <property type="protein sequence ID" value="KAJ1357708.1"/>
    <property type="molecule type" value="Genomic_DNA"/>
</dbReference>
<evidence type="ECO:0000313" key="1">
    <source>
        <dbReference type="EMBL" id="KAJ1357708.1"/>
    </source>
</evidence>
<sequence>MFVSVASLSQLAEKLSVKAVTCEFDAARSWLQRTASSRTLSQEERRVYYGERPWICAPKLVADGQANGFSARPNGLIRWLEHPERNCNIEFDADDNLYTVQVKAVYYAIANAMFHRLSHAVIYSPNEIIVKVGNGIYKARKEAGLYKGIQRKTAINEDNSDTCIRLCLLDDDALTRLKLSRESALSRENVPLCSEYLFRERHGSEILRL</sequence>
<evidence type="ECO:0000313" key="2">
    <source>
        <dbReference type="Proteomes" id="UP001196413"/>
    </source>
</evidence>
<organism evidence="1 2">
    <name type="scientific">Parelaphostrongylus tenuis</name>
    <name type="common">Meningeal worm</name>
    <dbReference type="NCBI Taxonomy" id="148309"/>
    <lineage>
        <taxon>Eukaryota</taxon>
        <taxon>Metazoa</taxon>
        <taxon>Ecdysozoa</taxon>
        <taxon>Nematoda</taxon>
        <taxon>Chromadorea</taxon>
        <taxon>Rhabditida</taxon>
        <taxon>Rhabditina</taxon>
        <taxon>Rhabditomorpha</taxon>
        <taxon>Strongyloidea</taxon>
        <taxon>Metastrongylidae</taxon>
        <taxon>Parelaphostrongylus</taxon>
    </lineage>
</organism>
<protein>
    <submittedName>
        <fullName evidence="1">Uncharacterized protein</fullName>
    </submittedName>
</protein>
<dbReference type="Proteomes" id="UP001196413">
    <property type="component" value="Unassembled WGS sequence"/>
</dbReference>
<dbReference type="AlphaFoldDB" id="A0AAD5MKG8"/>
<reference evidence="1" key="1">
    <citation type="submission" date="2021-06" db="EMBL/GenBank/DDBJ databases">
        <title>Parelaphostrongylus tenuis whole genome reference sequence.</title>
        <authorList>
            <person name="Garwood T.J."/>
            <person name="Larsen P.A."/>
            <person name="Fountain-Jones N.M."/>
            <person name="Garbe J.R."/>
            <person name="Macchietto M.G."/>
            <person name="Kania S.A."/>
            <person name="Gerhold R.W."/>
            <person name="Richards J.E."/>
            <person name="Wolf T.M."/>
        </authorList>
    </citation>
    <scope>NUCLEOTIDE SEQUENCE</scope>
    <source>
        <strain evidence="1">MNPRO001-30</strain>
        <tissue evidence="1">Meninges</tissue>
    </source>
</reference>
<gene>
    <name evidence="1" type="ORF">KIN20_015904</name>
</gene>
<keyword evidence="2" id="KW-1185">Reference proteome</keyword>
<proteinExistence type="predicted"/>
<accession>A0AAD5MKG8</accession>
<name>A0AAD5MKG8_PARTN</name>
<comment type="caution">
    <text evidence="1">The sequence shown here is derived from an EMBL/GenBank/DDBJ whole genome shotgun (WGS) entry which is preliminary data.</text>
</comment>